<dbReference type="InterPro" id="IPR039529">
    <property type="entry name" value="PGAP1/BST1"/>
</dbReference>
<evidence type="ECO:0000256" key="9">
    <source>
        <dbReference type="ARBA" id="ARBA00023136"/>
    </source>
</evidence>
<keyword evidence="8" id="KW-1133">Transmembrane helix</keyword>
<proteinExistence type="inferred from homology"/>
<keyword evidence="9 10" id="KW-0472">Membrane</keyword>
<evidence type="ECO:0000256" key="6">
    <source>
        <dbReference type="ARBA" id="ARBA00022824"/>
    </source>
</evidence>
<evidence type="ECO:0000256" key="4">
    <source>
        <dbReference type="ARBA" id="ARBA00022692"/>
    </source>
</evidence>
<evidence type="ECO:0000256" key="10">
    <source>
        <dbReference type="RuleBase" id="RU365011"/>
    </source>
</evidence>
<dbReference type="GO" id="GO:0050185">
    <property type="term" value="F:phosphatidylinositol deacylase activity"/>
    <property type="evidence" value="ECO:0007669"/>
    <property type="project" value="TreeGrafter"/>
</dbReference>
<keyword evidence="6 10" id="KW-0256">Endoplasmic reticulum</keyword>
<dbReference type="SUPFAM" id="SSF53474">
    <property type="entry name" value="alpha/beta-Hydrolases"/>
    <property type="match status" value="1"/>
</dbReference>
<dbReference type="OrthoDB" id="348976at2759"/>
<protein>
    <recommendedName>
        <fullName evidence="10">GPI inositol-deacylase</fullName>
        <ecNumber evidence="10">3.1.-.-</ecNumber>
    </recommendedName>
</protein>
<evidence type="ECO:0000256" key="7">
    <source>
        <dbReference type="ARBA" id="ARBA00022927"/>
    </source>
</evidence>
<reference evidence="12 13" key="1">
    <citation type="submission" date="2018-11" db="EMBL/GenBank/DDBJ databases">
        <authorList>
            <consortium name="Pathogen Informatics"/>
        </authorList>
    </citation>
    <scope>NUCLEOTIDE SEQUENCE [LARGE SCALE GENOMIC DNA]</scope>
</reference>
<dbReference type="GO" id="GO:0006505">
    <property type="term" value="P:GPI anchor metabolic process"/>
    <property type="evidence" value="ECO:0007669"/>
    <property type="project" value="TreeGrafter"/>
</dbReference>
<sequence length="183" mass="20592">MMNKTEMRSYRSLVAQSWTASAILLSVQLQRYRKNIIGSSCASLAHCFIAGMLIHTMFEVVLVGHSFGGTVLYALPAHPRYDITKMGLVMTLAAPITAPPLMMDEKMVSFYSSMHETWRKRNDELDHVGIVSYSGGLKDYQVPDHLAPVPENDRAIHRPSWSIRGVDTSADHLCILWCNQLVR</sequence>
<keyword evidence="4" id="KW-0812">Transmembrane</keyword>
<evidence type="ECO:0000256" key="3">
    <source>
        <dbReference type="ARBA" id="ARBA00022448"/>
    </source>
</evidence>
<dbReference type="InterPro" id="IPR029058">
    <property type="entry name" value="AB_hydrolase_fold"/>
</dbReference>
<dbReference type="EMBL" id="UYRV01109208">
    <property type="protein sequence ID" value="VDN25011.1"/>
    <property type="molecule type" value="Genomic_DNA"/>
</dbReference>
<evidence type="ECO:0000256" key="1">
    <source>
        <dbReference type="ARBA" id="ARBA00004477"/>
    </source>
</evidence>
<comment type="similarity">
    <text evidence="2 10">Belongs to the GPI inositol-deacylase family.</text>
</comment>
<dbReference type="InterPro" id="IPR012908">
    <property type="entry name" value="PGAP1-ab_dom-like"/>
</dbReference>
<dbReference type="GO" id="GO:0006888">
    <property type="term" value="P:endoplasmic reticulum to Golgi vesicle-mediated transport"/>
    <property type="evidence" value="ECO:0007669"/>
    <property type="project" value="TreeGrafter"/>
</dbReference>
<comment type="subcellular location">
    <subcellularLocation>
        <location evidence="1">Endoplasmic reticulum membrane</location>
        <topology evidence="1">Multi-pass membrane protein</topology>
    </subcellularLocation>
</comment>
<dbReference type="GO" id="GO:0005789">
    <property type="term" value="C:endoplasmic reticulum membrane"/>
    <property type="evidence" value="ECO:0007669"/>
    <property type="project" value="UniProtKB-SubCell"/>
</dbReference>
<keyword evidence="3 10" id="KW-0813">Transport</keyword>
<dbReference type="AlphaFoldDB" id="A0A3P7N260"/>
<dbReference type="Pfam" id="PF07819">
    <property type="entry name" value="PGAP1"/>
    <property type="match status" value="1"/>
</dbReference>
<comment type="function">
    <text evidence="10">Involved in inositol deacylation of GPI-anchored proteins which plays important roles in the quality control and ER-associated degradation of GPI-anchored proteins.</text>
</comment>
<gene>
    <name evidence="12" type="ORF">CGOC_LOCUS9976</name>
</gene>
<dbReference type="PANTHER" id="PTHR15495">
    <property type="entry name" value="NEGATIVE REGULATOR OF VESICLE FORMATION-RELATED"/>
    <property type="match status" value="1"/>
</dbReference>
<feature type="domain" description="GPI inositol-deacylase PGAP1-like alpha/beta" evidence="11">
    <location>
        <begin position="59"/>
        <end position="183"/>
    </location>
</feature>
<evidence type="ECO:0000313" key="12">
    <source>
        <dbReference type="EMBL" id="VDN25011.1"/>
    </source>
</evidence>
<accession>A0A3P7N260</accession>
<keyword evidence="13" id="KW-1185">Reference proteome</keyword>
<dbReference type="Gene3D" id="3.40.50.1820">
    <property type="entry name" value="alpha/beta hydrolase"/>
    <property type="match status" value="1"/>
</dbReference>
<dbReference type="Proteomes" id="UP000271889">
    <property type="component" value="Unassembled WGS sequence"/>
</dbReference>
<dbReference type="EC" id="3.1.-.-" evidence="10"/>
<name>A0A3P7N260_CYLGO</name>
<evidence type="ECO:0000256" key="5">
    <source>
        <dbReference type="ARBA" id="ARBA00022801"/>
    </source>
</evidence>
<evidence type="ECO:0000259" key="11">
    <source>
        <dbReference type="Pfam" id="PF07819"/>
    </source>
</evidence>
<evidence type="ECO:0000313" key="13">
    <source>
        <dbReference type="Proteomes" id="UP000271889"/>
    </source>
</evidence>
<dbReference type="PANTHER" id="PTHR15495:SF7">
    <property type="entry name" value="GPI INOSITOL-DEACYLASE"/>
    <property type="match status" value="1"/>
</dbReference>
<dbReference type="GO" id="GO:0015031">
    <property type="term" value="P:protein transport"/>
    <property type="evidence" value="ECO:0007669"/>
    <property type="project" value="UniProtKB-KW"/>
</dbReference>
<organism evidence="12 13">
    <name type="scientific">Cylicostephanus goldi</name>
    <name type="common">Nematode worm</name>
    <dbReference type="NCBI Taxonomy" id="71465"/>
    <lineage>
        <taxon>Eukaryota</taxon>
        <taxon>Metazoa</taxon>
        <taxon>Ecdysozoa</taxon>
        <taxon>Nematoda</taxon>
        <taxon>Chromadorea</taxon>
        <taxon>Rhabditida</taxon>
        <taxon>Rhabditina</taxon>
        <taxon>Rhabditomorpha</taxon>
        <taxon>Strongyloidea</taxon>
        <taxon>Strongylidae</taxon>
        <taxon>Cylicostephanus</taxon>
    </lineage>
</organism>
<keyword evidence="5 10" id="KW-0378">Hydrolase</keyword>
<evidence type="ECO:0000256" key="2">
    <source>
        <dbReference type="ARBA" id="ARBA00006931"/>
    </source>
</evidence>
<keyword evidence="7 10" id="KW-0653">Protein transport</keyword>
<evidence type="ECO:0000256" key="8">
    <source>
        <dbReference type="ARBA" id="ARBA00022989"/>
    </source>
</evidence>